<reference evidence="8" key="1">
    <citation type="submission" date="2023-07" db="EMBL/GenBank/DDBJ databases">
        <title>Chromosome-level genome assembly of Artemia franciscana.</title>
        <authorList>
            <person name="Jo E."/>
        </authorList>
    </citation>
    <scope>NUCLEOTIDE SEQUENCE</scope>
    <source>
        <tissue evidence="8">Whole body</tissue>
    </source>
</reference>
<evidence type="ECO:0000313" key="8">
    <source>
        <dbReference type="EMBL" id="KAK2713039.1"/>
    </source>
</evidence>
<dbReference type="PRINTS" id="PR00259">
    <property type="entry name" value="TMFOUR"/>
</dbReference>
<evidence type="ECO:0000256" key="4">
    <source>
        <dbReference type="ARBA" id="ARBA00022989"/>
    </source>
</evidence>
<organism evidence="8 9">
    <name type="scientific">Artemia franciscana</name>
    <name type="common">Brine shrimp</name>
    <name type="synonym">Artemia sanfranciscana</name>
    <dbReference type="NCBI Taxonomy" id="6661"/>
    <lineage>
        <taxon>Eukaryota</taxon>
        <taxon>Metazoa</taxon>
        <taxon>Ecdysozoa</taxon>
        <taxon>Arthropoda</taxon>
        <taxon>Crustacea</taxon>
        <taxon>Branchiopoda</taxon>
        <taxon>Anostraca</taxon>
        <taxon>Artemiidae</taxon>
        <taxon>Artemia</taxon>
    </lineage>
</organism>
<comment type="similarity">
    <text evidence="2 7">Belongs to the tetraspanin (TM4SF) family.</text>
</comment>
<dbReference type="InterPro" id="IPR008952">
    <property type="entry name" value="Tetraspanin_EC2_sf"/>
</dbReference>
<dbReference type="Gene3D" id="1.10.1450.10">
    <property type="entry name" value="Tetraspanin"/>
    <property type="match status" value="1"/>
</dbReference>
<evidence type="ECO:0000256" key="2">
    <source>
        <dbReference type="ARBA" id="ARBA00006840"/>
    </source>
</evidence>
<dbReference type="Proteomes" id="UP001187531">
    <property type="component" value="Unassembled WGS sequence"/>
</dbReference>
<proteinExistence type="inferred from homology"/>
<accession>A0AA88L4Y4</accession>
<feature type="transmembrane region" description="Helical" evidence="7">
    <location>
        <begin position="201"/>
        <end position="221"/>
    </location>
</feature>
<dbReference type="AlphaFoldDB" id="A0AA88L4Y4"/>
<evidence type="ECO:0000256" key="7">
    <source>
        <dbReference type="RuleBase" id="RU361218"/>
    </source>
</evidence>
<dbReference type="PIRSF" id="PIRSF002419">
    <property type="entry name" value="Tetraspanin"/>
    <property type="match status" value="1"/>
</dbReference>
<dbReference type="SUPFAM" id="SSF48652">
    <property type="entry name" value="Tetraspanin"/>
    <property type="match status" value="1"/>
</dbReference>
<keyword evidence="6" id="KW-1015">Disulfide bond</keyword>
<keyword evidence="5 7" id="KW-0472">Membrane</keyword>
<feature type="transmembrane region" description="Helical" evidence="7">
    <location>
        <begin position="12"/>
        <end position="39"/>
    </location>
</feature>
<dbReference type="InterPro" id="IPR000301">
    <property type="entry name" value="Tetraspanin_animals"/>
</dbReference>
<name>A0AA88L4Y4_ARTSF</name>
<dbReference type="InterPro" id="IPR018499">
    <property type="entry name" value="Tetraspanin/Peripherin"/>
</dbReference>
<evidence type="ECO:0000256" key="6">
    <source>
        <dbReference type="PIRSR" id="PIRSR002419-1"/>
    </source>
</evidence>
<dbReference type="PANTHER" id="PTHR19282">
    <property type="entry name" value="TETRASPANIN"/>
    <property type="match status" value="1"/>
</dbReference>
<dbReference type="EMBL" id="JAVRJZ010000015">
    <property type="protein sequence ID" value="KAK2713039.1"/>
    <property type="molecule type" value="Genomic_DNA"/>
</dbReference>
<keyword evidence="3 7" id="KW-0812">Transmembrane</keyword>
<keyword evidence="4 7" id="KW-1133">Transmembrane helix</keyword>
<evidence type="ECO:0000313" key="9">
    <source>
        <dbReference type="Proteomes" id="UP001187531"/>
    </source>
</evidence>
<sequence length="244" mass="27749">MARDPERRITCLKYCLFAYNFVGLLCGIVIFGLSMWIYVDWDMKYFLNTLRNEQIRQGVAVVLSGAVITILTVFLGCLAAVTEHRTSLLLYGILMLCAAAIELGGTAYLLDQTTLWSSGTYWLKDRFYELIYEMEFNHDAKELLRVIQEHIGCCGSWNSGDYDAVHLPIPNECRSPVTGNEWEFGCYEVFPRYLEDRSGPMAGIAMLLIILQILAAISAFWMRSAVYKLNRDSKLYNRVPGSGM</sequence>
<evidence type="ECO:0000256" key="3">
    <source>
        <dbReference type="ARBA" id="ARBA00022692"/>
    </source>
</evidence>
<feature type="disulfide bond" evidence="6">
    <location>
        <begin position="153"/>
        <end position="186"/>
    </location>
</feature>
<feature type="transmembrane region" description="Helical" evidence="7">
    <location>
        <begin position="59"/>
        <end position="81"/>
    </location>
</feature>
<gene>
    <name evidence="8" type="ORF">QYM36_011667</name>
</gene>
<feature type="disulfide bond" evidence="6">
    <location>
        <begin position="154"/>
        <end position="173"/>
    </location>
</feature>
<dbReference type="PANTHER" id="PTHR19282:SF534">
    <property type="entry name" value="TETRASPANIN FAMILY-RELATED"/>
    <property type="match status" value="1"/>
</dbReference>
<dbReference type="Pfam" id="PF00335">
    <property type="entry name" value="Tetraspanin"/>
    <property type="match status" value="1"/>
</dbReference>
<comment type="caution">
    <text evidence="8">The sequence shown here is derived from an EMBL/GenBank/DDBJ whole genome shotgun (WGS) entry which is preliminary data.</text>
</comment>
<evidence type="ECO:0000256" key="1">
    <source>
        <dbReference type="ARBA" id="ARBA00004141"/>
    </source>
</evidence>
<keyword evidence="9" id="KW-1185">Reference proteome</keyword>
<evidence type="ECO:0000256" key="5">
    <source>
        <dbReference type="ARBA" id="ARBA00023136"/>
    </source>
</evidence>
<protein>
    <recommendedName>
        <fullName evidence="7">Tetraspanin</fullName>
    </recommendedName>
</protein>
<dbReference type="GO" id="GO:0005886">
    <property type="term" value="C:plasma membrane"/>
    <property type="evidence" value="ECO:0007669"/>
    <property type="project" value="TreeGrafter"/>
</dbReference>
<comment type="subcellular location">
    <subcellularLocation>
        <location evidence="1 7">Membrane</location>
        <topology evidence="1 7">Multi-pass membrane protein</topology>
    </subcellularLocation>
</comment>
<feature type="transmembrane region" description="Helical" evidence="7">
    <location>
        <begin position="88"/>
        <end position="110"/>
    </location>
</feature>